<proteinExistence type="predicted"/>
<accession>A0A7X4K6W1</accession>
<evidence type="ECO:0000313" key="2">
    <source>
        <dbReference type="Proteomes" id="UP000465810"/>
    </source>
</evidence>
<comment type="caution">
    <text evidence="1">The sequence shown here is derived from an EMBL/GenBank/DDBJ whole genome shotgun (WGS) entry which is preliminary data.</text>
</comment>
<organism evidence="1 2">
    <name type="scientific">Novosphingobium silvae</name>
    <dbReference type="NCBI Taxonomy" id="2692619"/>
    <lineage>
        <taxon>Bacteria</taxon>
        <taxon>Pseudomonadati</taxon>
        <taxon>Pseudomonadota</taxon>
        <taxon>Alphaproteobacteria</taxon>
        <taxon>Sphingomonadales</taxon>
        <taxon>Sphingomonadaceae</taxon>
        <taxon>Novosphingobium</taxon>
    </lineage>
</organism>
<evidence type="ECO:0000313" key="1">
    <source>
        <dbReference type="EMBL" id="MYL97540.1"/>
    </source>
</evidence>
<dbReference type="SUPFAM" id="SSF53955">
    <property type="entry name" value="Lysozyme-like"/>
    <property type="match status" value="1"/>
</dbReference>
<dbReference type="Gene3D" id="1.10.530.10">
    <property type="match status" value="1"/>
</dbReference>
<protein>
    <submittedName>
        <fullName evidence="1">Lytic transglycosylase domain-containing protein</fullName>
    </submittedName>
</protein>
<sequence>MRAAIARAAEATGVDFQYLMAQAKLESSLDPTARAATSSAAGLYQFTSGTWLSTLDRHGAEHGMAWVSDAIQGGSVADPATRAQIMGLRYDPQVSALMAGELAADNRADLTARLGREPDPAELYLAHFLGSAGAGKFLAALADNPGQSAAAILPKAAAANRSIFFSGGAPRSVGQVMDLMRSKVAGAMEGGFSPGTAEWAGVDPAIPYDTGFETAGYRPSGPIAREFHAGRPAAPAGGAQPATRSMAETLQAAFGASDSAASGHVREAYSKLARLGL</sequence>
<gene>
    <name evidence="1" type="ORF">GR702_07105</name>
</gene>
<name>A0A7X4K6W1_9SPHN</name>
<reference evidence="1 2" key="1">
    <citation type="submission" date="2019-12" db="EMBL/GenBank/DDBJ databases">
        <authorList>
            <person name="Feng G."/>
            <person name="Zhu H."/>
        </authorList>
    </citation>
    <scope>NUCLEOTIDE SEQUENCE [LARGE SCALE GENOMIC DNA]</scope>
    <source>
        <strain evidence="1 2">FGD1</strain>
    </source>
</reference>
<dbReference type="AlphaFoldDB" id="A0A7X4K6W1"/>
<dbReference type="InterPro" id="IPR023346">
    <property type="entry name" value="Lysozyme-like_dom_sf"/>
</dbReference>
<dbReference type="EMBL" id="WVTD01000004">
    <property type="protein sequence ID" value="MYL97540.1"/>
    <property type="molecule type" value="Genomic_DNA"/>
</dbReference>
<dbReference type="Proteomes" id="UP000465810">
    <property type="component" value="Unassembled WGS sequence"/>
</dbReference>
<keyword evidence="2" id="KW-1185">Reference proteome</keyword>
<dbReference type="RefSeq" id="WP_160985464.1">
    <property type="nucleotide sequence ID" value="NZ_WVTD01000004.1"/>
</dbReference>